<evidence type="ECO:0000313" key="3">
    <source>
        <dbReference type="Proteomes" id="UP001341840"/>
    </source>
</evidence>
<dbReference type="EMBL" id="JASCZI010241865">
    <property type="protein sequence ID" value="MED6207873.1"/>
    <property type="molecule type" value="Genomic_DNA"/>
</dbReference>
<keyword evidence="3" id="KW-1185">Reference proteome</keyword>
<sequence length="129" mass="14124">MLNEMEQILYYNKGADAHLMAPRKVYPPPTRFSRRLAALRARRVRDEAGPATAAPQDNEVIDISSDSDSEQVPEYVSGDGAGIEEDEEVSKYVPGAEPMGEGEDEEKWVEKMKSANLVSGAAKAPHAYA</sequence>
<evidence type="ECO:0000256" key="1">
    <source>
        <dbReference type="SAM" id="MobiDB-lite"/>
    </source>
</evidence>
<dbReference type="Proteomes" id="UP001341840">
    <property type="component" value="Unassembled WGS sequence"/>
</dbReference>
<accession>A0ABU6YGD1</accession>
<comment type="caution">
    <text evidence="2">The sequence shown here is derived from an EMBL/GenBank/DDBJ whole genome shotgun (WGS) entry which is preliminary data.</text>
</comment>
<reference evidence="2 3" key="1">
    <citation type="journal article" date="2023" name="Plants (Basel)">
        <title>Bridging the Gap: Combining Genomics and Transcriptomics Approaches to Understand Stylosanthes scabra, an Orphan Legume from the Brazilian Caatinga.</title>
        <authorList>
            <person name="Ferreira-Neto J.R.C."/>
            <person name="da Silva M.D."/>
            <person name="Binneck E."/>
            <person name="de Melo N.F."/>
            <person name="da Silva R.H."/>
            <person name="de Melo A.L.T.M."/>
            <person name="Pandolfi V."/>
            <person name="Bustamante F.O."/>
            <person name="Brasileiro-Vidal A.C."/>
            <person name="Benko-Iseppon A.M."/>
        </authorList>
    </citation>
    <scope>NUCLEOTIDE SEQUENCE [LARGE SCALE GENOMIC DNA]</scope>
    <source>
        <tissue evidence="2">Leaves</tissue>
    </source>
</reference>
<name>A0ABU6YGD1_9FABA</name>
<feature type="non-terminal residue" evidence="2">
    <location>
        <position position="129"/>
    </location>
</feature>
<organism evidence="2 3">
    <name type="scientific">Stylosanthes scabra</name>
    <dbReference type="NCBI Taxonomy" id="79078"/>
    <lineage>
        <taxon>Eukaryota</taxon>
        <taxon>Viridiplantae</taxon>
        <taxon>Streptophyta</taxon>
        <taxon>Embryophyta</taxon>
        <taxon>Tracheophyta</taxon>
        <taxon>Spermatophyta</taxon>
        <taxon>Magnoliopsida</taxon>
        <taxon>eudicotyledons</taxon>
        <taxon>Gunneridae</taxon>
        <taxon>Pentapetalae</taxon>
        <taxon>rosids</taxon>
        <taxon>fabids</taxon>
        <taxon>Fabales</taxon>
        <taxon>Fabaceae</taxon>
        <taxon>Papilionoideae</taxon>
        <taxon>50 kb inversion clade</taxon>
        <taxon>dalbergioids sensu lato</taxon>
        <taxon>Dalbergieae</taxon>
        <taxon>Pterocarpus clade</taxon>
        <taxon>Stylosanthes</taxon>
    </lineage>
</organism>
<feature type="region of interest" description="Disordered" evidence="1">
    <location>
        <begin position="43"/>
        <end position="107"/>
    </location>
</feature>
<protein>
    <submittedName>
        <fullName evidence="2">Uncharacterized protein</fullName>
    </submittedName>
</protein>
<gene>
    <name evidence="2" type="ORF">PIB30_039601</name>
</gene>
<proteinExistence type="predicted"/>
<evidence type="ECO:0000313" key="2">
    <source>
        <dbReference type="EMBL" id="MED6207873.1"/>
    </source>
</evidence>